<evidence type="ECO:0000313" key="2">
    <source>
        <dbReference type="RefSeq" id="XP_026673042.1"/>
    </source>
</evidence>
<keyword evidence="1" id="KW-1185">Reference proteome</keyword>
<organism evidence="1 2">
    <name type="scientific">Ceratina calcarata</name>
    <dbReference type="NCBI Taxonomy" id="156304"/>
    <lineage>
        <taxon>Eukaryota</taxon>
        <taxon>Metazoa</taxon>
        <taxon>Ecdysozoa</taxon>
        <taxon>Arthropoda</taxon>
        <taxon>Hexapoda</taxon>
        <taxon>Insecta</taxon>
        <taxon>Pterygota</taxon>
        <taxon>Neoptera</taxon>
        <taxon>Endopterygota</taxon>
        <taxon>Hymenoptera</taxon>
        <taxon>Apocrita</taxon>
        <taxon>Aculeata</taxon>
        <taxon>Apoidea</taxon>
        <taxon>Anthophila</taxon>
        <taxon>Apidae</taxon>
        <taxon>Ceratina</taxon>
        <taxon>Zadontomerus</taxon>
    </lineage>
</organism>
<reference evidence="2" key="1">
    <citation type="submission" date="2025-08" db="UniProtKB">
        <authorList>
            <consortium name="RefSeq"/>
        </authorList>
    </citation>
    <scope>IDENTIFICATION</scope>
    <source>
        <tissue evidence="2">Whole body</tissue>
    </source>
</reference>
<name>A0AAJ7WE79_9HYME</name>
<dbReference type="KEGG" id="ccal:108629366"/>
<dbReference type="Proteomes" id="UP000694925">
    <property type="component" value="Unplaced"/>
</dbReference>
<dbReference type="CTD" id="44173"/>
<sequence>MKGKDLPPSGYDVTLILPQCVCLKNYQEYKKINESKSDETLSDGKSETISNLICMPSVTELSWDILQSGAFEKIPEKYTTNIFETKKKESEDAGCFKTQRKICEVKGSHVSYCFHKIFFENLNKSYTSM</sequence>
<gene>
    <name evidence="2" type="primary">LOC108629366</name>
</gene>
<accession>A0AAJ7WE79</accession>
<evidence type="ECO:0000313" key="1">
    <source>
        <dbReference type="Proteomes" id="UP000694925"/>
    </source>
</evidence>
<protein>
    <submittedName>
        <fullName evidence="2">Uncharacterized protein LOC108629366 isoform X1</fullName>
    </submittedName>
</protein>
<dbReference type="AlphaFoldDB" id="A0AAJ7WE79"/>
<dbReference type="GeneID" id="108629366"/>
<proteinExistence type="predicted"/>
<dbReference type="RefSeq" id="XP_026673042.1">
    <property type="nucleotide sequence ID" value="XM_026817241.1"/>
</dbReference>